<protein>
    <recommendedName>
        <fullName evidence="7">Transcription termination/antitermination protein NusA</fullName>
    </recommendedName>
</protein>
<name>A0A2M9A8A4_9BACT</name>
<dbReference type="InterPro" id="IPR025249">
    <property type="entry name" value="TF_NusA_KH_1st"/>
</dbReference>
<comment type="subunit">
    <text evidence="7">Monomer. Binds directly to the core enzyme of the DNA-dependent RNA polymerase and to nascent RNA.</text>
</comment>
<dbReference type="FunFam" id="3.30.300.20:FF:000002">
    <property type="entry name" value="Transcription termination/antitermination protein NusA"/>
    <property type="match status" value="1"/>
</dbReference>
<dbReference type="InterPro" id="IPR015946">
    <property type="entry name" value="KH_dom-like_a/b"/>
</dbReference>
<reference evidence="10 11" key="1">
    <citation type="submission" date="2017-11" db="EMBL/GenBank/DDBJ databases">
        <title>Animal gut microbial communities from fecal samples from Wisconsin, USA.</title>
        <authorList>
            <person name="Neumann A."/>
        </authorList>
    </citation>
    <scope>NUCLEOTIDE SEQUENCE [LARGE SCALE GENOMIC DNA]</scope>
    <source>
        <strain evidence="10 11">UWS3</strain>
    </source>
</reference>
<dbReference type="PROSITE" id="PS50126">
    <property type="entry name" value="S1"/>
    <property type="match status" value="1"/>
</dbReference>
<dbReference type="AlphaFoldDB" id="A0A2M9A8A4"/>
<dbReference type="InterPro" id="IPR003029">
    <property type="entry name" value="S1_domain"/>
</dbReference>
<dbReference type="HAMAP" id="MF_00945_B">
    <property type="entry name" value="NusA_B"/>
    <property type="match status" value="1"/>
</dbReference>
<dbReference type="GO" id="GO:0003723">
    <property type="term" value="F:RNA binding"/>
    <property type="evidence" value="ECO:0007669"/>
    <property type="project" value="UniProtKB-UniRule"/>
</dbReference>
<dbReference type="Pfam" id="PF08529">
    <property type="entry name" value="NusA_N"/>
    <property type="match status" value="1"/>
</dbReference>
<evidence type="ECO:0000256" key="4">
    <source>
        <dbReference type="ARBA" id="ARBA00022884"/>
    </source>
</evidence>
<dbReference type="GO" id="GO:0005829">
    <property type="term" value="C:cytosol"/>
    <property type="evidence" value="ECO:0007669"/>
    <property type="project" value="TreeGrafter"/>
</dbReference>
<dbReference type="EMBL" id="PGEX01000001">
    <property type="protein sequence ID" value="PJJ41853.1"/>
    <property type="molecule type" value="Genomic_DNA"/>
</dbReference>
<dbReference type="GO" id="GO:0031564">
    <property type="term" value="P:transcription antitermination"/>
    <property type="evidence" value="ECO:0007669"/>
    <property type="project" value="UniProtKB-UniRule"/>
</dbReference>
<dbReference type="SUPFAM" id="SSF69705">
    <property type="entry name" value="Transcription factor NusA, N-terminal domain"/>
    <property type="match status" value="1"/>
</dbReference>
<keyword evidence="2 7" id="KW-0963">Cytoplasm</keyword>
<keyword evidence="5 7" id="KW-0805">Transcription regulation</keyword>
<dbReference type="SMART" id="SM00316">
    <property type="entry name" value="S1"/>
    <property type="match status" value="1"/>
</dbReference>
<dbReference type="Proteomes" id="UP000231134">
    <property type="component" value="Unassembled WGS sequence"/>
</dbReference>
<proteinExistence type="inferred from homology"/>
<keyword evidence="3 7" id="KW-0889">Transcription antitermination</keyword>
<dbReference type="PANTHER" id="PTHR22648:SF0">
    <property type="entry name" value="TRANSCRIPTION TERMINATION_ANTITERMINATION PROTEIN NUSA"/>
    <property type="match status" value="1"/>
</dbReference>
<feature type="region of interest" description="Disordered" evidence="8">
    <location>
        <begin position="398"/>
        <end position="427"/>
    </location>
</feature>
<evidence type="ECO:0000256" key="6">
    <source>
        <dbReference type="ARBA" id="ARBA00023163"/>
    </source>
</evidence>
<comment type="subcellular location">
    <subcellularLocation>
        <location evidence="7">Cytoplasm</location>
    </subcellularLocation>
</comment>
<feature type="compositionally biased region" description="Acidic residues" evidence="8">
    <location>
        <begin position="408"/>
        <end position="427"/>
    </location>
</feature>
<dbReference type="InterPro" id="IPR013735">
    <property type="entry name" value="TF_NusA_N"/>
</dbReference>
<keyword evidence="4 7" id="KW-0694">RNA-binding</keyword>
<feature type="domain" description="S1 motif" evidence="9">
    <location>
        <begin position="155"/>
        <end position="221"/>
    </location>
</feature>
<keyword evidence="11" id="KW-1185">Reference proteome</keyword>
<evidence type="ECO:0000256" key="7">
    <source>
        <dbReference type="HAMAP-Rule" id="MF_00945"/>
    </source>
</evidence>
<dbReference type="OrthoDB" id="9807233at2"/>
<evidence type="ECO:0000313" key="11">
    <source>
        <dbReference type="Proteomes" id="UP000231134"/>
    </source>
</evidence>
<dbReference type="Pfam" id="PF26594">
    <property type="entry name" value="KH_NusA_2nd"/>
    <property type="match status" value="1"/>
</dbReference>
<dbReference type="NCBIfam" id="TIGR01953">
    <property type="entry name" value="NusA"/>
    <property type="match status" value="1"/>
</dbReference>
<dbReference type="SUPFAM" id="SSF50249">
    <property type="entry name" value="Nucleic acid-binding proteins"/>
    <property type="match status" value="1"/>
</dbReference>
<sequence>MTTKNKEPQINLLDALKTVVDTKNIDNSIVEGALKDALITAARKYLNIDKHFDVKIDGETNEISIALVVDIVDDYPDYDPSLDAETVQEMDEHYMLVEQARDLNPDVQPGDHLEMELPVSAFGRQAIQTAKQFLIQRIRDAERSKIVDTYRNRIGSIVNGEVLRIESRNAIVSIGRQTEAVLPFKEQLPKERFAQGSSVKAVIKDVADSAKNGAQVILSRTSEMFLYELFRQEVPEIFEGAVEIRGVVRDPGYRAKISVAARDARIDPVGACVGMKGARVQAVVRELGNERIDIVHWNPDLITFIRHALSPANIVKYFEIPGIRRIVIVIADEDLAQAIGRNGQNVKLASQLVERDLDVFGEKEWSEKSDEDKQKILTARPNELAKAEELRAHEVTLFKDEVPSEAEPAPEDEAVSAEENSDQEGQV</sequence>
<dbReference type="Pfam" id="PF13184">
    <property type="entry name" value="KH_NusA_1st"/>
    <property type="match status" value="1"/>
</dbReference>
<dbReference type="RefSeq" id="WP_100425773.1">
    <property type="nucleotide sequence ID" value="NZ_PGEX01000001.1"/>
</dbReference>
<dbReference type="PANTHER" id="PTHR22648">
    <property type="entry name" value="TRANSCRIPTION TERMINATION FACTOR NUSA"/>
    <property type="match status" value="1"/>
</dbReference>
<dbReference type="InterPro" id="IPR036555">
    <property type="entry name" value="NusA_N_sf"/>
</dbReference>
<dbReference type="SUPFAM" id="SSF54814">
    <property type="entry name" value="Prokaryotic type KH domain (KH-domain type II)"/>
    <property type="match status" value="2"/>
</dbReference>
<evidence type="ECO:0000256" key="8">
    <source>
        <dbReference type="SAM" id="MobiDB-lite"/>
    </source>
</evidence>
<comment type="function">
    <text evidence="7">Participates in both transcription termination and antitermination.</text>
</comment>
<evidence type="ECO:0000256" key="1">
    <source>
        <dbReference type="ARBA" id="ARBA00022472"/>
    </source>
</evidence>
<dbReference type="Gene3D" id="2.40.50.140">
    <property type="entry name" value="Nucleic acid-binding proteins"/>
    <property type="match status" value="1"/>
</dbReference>
<gene>
    <name evidence="7" type="primary">nusA</name>
    <name evidence="10" type="ORF">BGX16_1856</name>
</gene>
<evidence type="ECO:0000256" key="2">
    <source>
        <dbReference type="ARBA" id="ARBA00022490"/>
    </source>
</evidence>
<comment type="caution">
    <text evidence="10">The sequence shown here is derived from an EMBL/GenBank/DDBJ whole genome shotgun (WGS) entry which is preliminary data.</text>
</comment>
<dbReference type="GO" id="GO:0006353">
    <property type="term" value="P:DNA-templated transcription termination"/>
    <property type="evidence" value="ECO:0007669"/>
    <property type="project" value="UniProtKB-UniRule"/>
</dbReference>
<dbReference type="Gene3D" id="3.30.1480.10">
    <property type="entry name" value="NusA, N-terminal domain"/>
    <property type="match status" value="1"/>
</dbReference>
<keyword evidence="1 7" id="KW-0806">Transcription termination</keyword>
<dbReference type="CDD" id="cd22529">
    <property type="entry name" value="KH-II_NusA_rpt2"/>
    <property type="match status" value="1"/>
</dbReference>
<evidence type="ECO:0000256" key="3">
    <source>
        <dbReference type="ARBA" id="ARBA00022814"/>
    </source>
</evidence>
<dbReference type="InterPro" id="IPR009019">
    <property type="entry name" value="KH_sf_prok-type"/>
</dbReference>
<dbReference type="CDD" id="cd02134">
    <property type="entry name" value="KH-II_NusA_rpt1"/>
    <property type="match status" value="1"/>
</dbReference>
<dbReference type="InterPro" id="IPR058582">
    <property type="entry name" value="KH_NusA_2nd"/>
</dbReference>
<evidence type="ECO:0000259" key="9">
    <source>
        <dbReference type="PROSITE" id="PS50126"/>
    </source>
</evidence>
<accession>A0A2M9A8A4</accession>
<organism evidence="10 11">
    <name type="scientific">Hallerella succinigenes</name>
    <dbReference type="NCBI Taxonomy" id="1896222"/>
    <lineage>
        <taxon>Bacteria</taxon>
        <taxon>Pseudomonadati</taxon>
        <taxon>Fibrobacterota</taxon>
        <taxon>Fibrobacteria</taxon>
        <taxon>Fibrobacterales</taxon>
        <taxon>Fibrobacteraceae</taxon>
        <taxon>Hallerella</taxon>
    </lineage>
</organism>
<keyword evidence="6 7" id="KW-0804">Transcription</keyword>
<evidence type="ECO:0000313" key="10">
    <source>
        <dbReference type="EMBL" id="PJJ41853.1"/>
    </source>
</evidence>
<dbReference type="GO" id="GO:0003700">
    <property type="term" value="F:DNA-binding transcription factor activity"/>
    <property type="evidence" value="ECO:0007669"/>
    <property type="project" value="InterPro"/>
</dbReference>
<evidence type="ECO:0000256" key="5">
    <source>
        <dbReference type="ARBA" id="ARBA00023015"/>
    </source>
</evidence>
<dbReference type="InterPro" id="IPR012340">
    <property type="entry name" value="NA-bd_OB-fold"/>
</dbReference>
<comment type="similarity">
    <text evidence="7">Belongs to the NusA family.</text>
</comment>
<dbReference type="InterPro" id="IPR030842">
    <property type="entry name" value="TF_NusA_bacterial"/>
</dbReference>
<dbReference type="CDD" id="cd04455">
    <property type="entry name" value="S1_NusA"/>
    <property type="match status" value="1"/>
</dbReference>
<dbReference type="InterPro" id="IPR010213">
    <property type="entry name" value="TF_NusA"/>
</dbReference>
<dbReference type="Gene3D" id="3.30.300.20">
    <property type="match status" value="2"/>
</dbReference>